<gene>
    <name evidence="2" type="ORF">Tco_1080959</name>
</gene>
<dbReference type="InterPro" id="IPR054722">
    <property type="entry name" value="PolX-like_BBD"/>
</dbReference>
<name>A0ABQ5HXG9_9ASTR</name>
<evidence type="ECO:0000313" key="2">
    <source>
        <dbReference type="EMBL" id="GJT92114.1"/>
    </source>
</evidence>
<protein>
    <recommendedName>
        <fullName evidence="1">Retrovirus-related Pol polyprotein from transposon TNT 1-94-like beta-barrel domain-containing protein</fullName>
    </recommendedName>
</protein>
<keyword evidence="3" id="KW-1185">Reference proteome</keyword>
<reference evidence="2" key="1">
    <citation type="journal article" date="2022" name="Int. J. Mol. Sci.">
        <title>Draft Genome of Tanacetum Coccineum: Genomic Comparison of Closely Related Tanacetum-Family Plants.</title>
        <authorList>
            <person name="Yamashiro T."/>
            <person name="Shiraishi A."/>
            <person name="Nakayama K."/>
            <person name="Satake H."/>
        </authorList>
    </citation>
    <scope>NUCLEOTIDE SEQUENCE</scope>
</reference>
<dbReference type="Proteomes" id="UP001151760">
    <property type="component" value="Unassembled WGS sequence"/>
</dbReference>
<dbReference type="EMBL" id="BQNB010020080">
    <property type="protein sequence ID" value="GJT92114.1"/>
    <property type="molecule type" value="Genomic_DNA"/>
</dbReference>
<evidence type="ECO:0000259" key="1">
    <source>
        <dbReference type="Pfam" id="PF22936"/>
    </source>
</evidence>
<evidence type="ECO:0000313" key="3">
    <source>
        <dbReference type="Proteomes" id="UP001151760"/>
    </source>
</evidence>
<feature type="domain" description="Retrovirus-related Pol polyprotein from transposon TNT 1-94-like beta-barrel" evidence="1">
    <location>
        <begin position="18"/>
        <end position="77"/>
    </location>
</feature>
<sequence>MMRIGGVCALENSVEDEYLDSSVSFHATYCKEKLEMFNLRYSKVRLACDKTLDITGVGDFVLKTSFGTSWTLKDVRYHIGFGDQQWKVTKGSLVVAHGNKRVSLYMVENWWFGEAEEAFLHNVREDKETAETTAGVAFCVENGIVMLKMVPETPLQFGVAERLSLTFRAESIGLRAKEEWRGKDTSLAHLKVFGCDLFVKVKDVCGEAMKCTFIGSGSDEMRYSFRDTKSHQIIRSRDITFVDSIYGAKSAIDSSSLTKPIQKSQVVLVDILKNLVENDSIVAEHGLSSEITQSPGGSHY</sequence>
<organism evidence="2 3">
    <name type="scientific">Tanacetum coccineum</name>
    <dbReference type="NCBI Taxonomy" id="301880"/>
    <lineage>
        <taxon>Eukaryota</taxon>
        <taxon>Viridiplantae</taxon>
        <taxon>Streptophyta</taxon>
        <taxon>Embryophyta</taxon>
        <taxon>Tracheophyta</taxon>
        <taxon>Spermatophyta</taxon>
        <taxon>Magnoliopsida</taxon>
        <taxon>eudicotyledons</taxon>
        <taxon>Gunneridae</taxon>
        <taxon>Pentapetalae</taxon>
        <taxon>asterids</taxon>
        <taxon>campanulids</taxon>
        <taxon>Asterales</taxon>
        <taxon>Asteraceae</taxon>
        <taxon>Asteroideae</taxon>
        <taxon>Anthemideae</taxon>
        <taxon>Anthemidinae</taxon>
        <taxon>Tanacetum</taxon>
    </lineage>
</organism>
<proteinExistence type="predicted"/>
<dbReference type="Pfam" id="PF22936">
    <property type="entry name" value="Pol_BBD"/>
    <property type="match status" value="1"/>
</dbReference>
<accession>A0ABQ5HXG9</accession>
<comment type="caution">
    <text evidence="2">The sequence shown here is derived from an EMBL/GenBank/DDBJ whole genome shotgun (WGS) entry which is preliminary data.</text>
</comment>
<reference evidence="2" key="2">
    <citation type="submission" date="2022-01" db="EMBL/GenBank/DDBJ databases">
        <authorList>
            <person name="Yamashiro T."/>
            <person name="Shiraishi A."/>
            <person name="Satake H."/>
            <person name="Nakayama K."/>
        </authorList>
    </citation>
    <scope>NUCLEOTIDE SEQUENCE</scope>
</reference>